<sequence>MWRRVASLSSSISSYSTSFVAQTASRLNTWESLTTGIAIAQQGKGFIAPKEKTPFITFVLGGPGSGKGTQCVKIVETFGFTHLSAGDLLRREIASNSADGVMILNTIKEGKIVPSEVTVRLIQKEMESSDNDKFIIDGFPRTEENRVSFERFIGVEPNVVLFFDCPEEEMVKRLLNRNQGRVDDNLETIKTRLQVFEALSLPVINYYSQRGNLYTSERLLLPESSHFTQISCKIHYISALAEASKCIINLIGAWLLLDNNLLSPKMVALLQVQPHTIPLTRHFHCSSKSKKNRNQKQLQRRQFQHYKKPALPFPRSSPTPLVIRHKPLIQTKLDALDSVVKDVEASVKNGMIIDSEIYSSLLETCYQLKSIDHGIAIHRLVPPNLLRKNTGISSKLLRLYATSGRMESAHELFDQMSRRNESAFPWNSLISGYAEQGQYEDALALYFQMEEEGVEPDRFTFPRVLKACAGIGLIHVGQAVHRDVVRKGFGNDGYVLNALIDMYAKCGDIVKARRVFDNIACKDTISWNSMLTGYIRHGLLVEALQIFRGMIQEGFEPDPVAISTILSSFWSWKIAAQIHGWVLRRGLEWNTSVVNALIAVYSSLGKLDGASWLFHRMPDRDVVSWNSIISGHNKHPEALLYFEQMMKSGTSPDSITFVAILSACAHLGSIKDGEQLFRLMRNKYKINPRMEHYACMVNLYGRAGLIDEAFNLIVERMEIEAGPTVWGALLYACSVHGNVEIGEIAGQKLFDLEPDNRHNFELLMKIHSNAGRWEDVERVRQMMVDRGL</sequence>
<dbReference type="Gene3D" id="3.40.50.300">
    <property type="entry name" value="P-loop containing nucleotide triphosphate hydrolases"/>
    <property type="match status" value="1"/>
</dbReference>
<evidence type="ECO:0000256" key="5">
    <source>
        <dbReference type="ARBA" id="ARBA00022737"/>
    </source>
</evidence>
<dbReference type="HAMAP" id="MF_00235">
    <property type="entry name" value="Adenylate_kinase_Adk"/>
    <property type="match status" value="1"/>
</dbReference>
<dbReference type="Pfam" id="PF13041">
    <property type="entry name" value="PPR_2"/>
    <property type="match status" value="3"/>
</dbReference>
<dbReference type="Gene3D" id="1.25.40.10">
    <property type="entry name" value="Tetratricopeptide repeat domain"/>
    <property type="match status" value="4"/>
</dbReference>
<feature type="repeat" description="PPR" evidence="13">
    <location>
        <begin position="523"/>
        <end position="557"/>
    </location>
</feature>
<dbReference type="Pfam" id="PF00406">
    <property type="entry name" value="ADK"/>
    <property type="match status" value="1"/>
</dbReference>
<dbReference type="InterPro" id="IPR002885">
    <property type="entry name" value="PPR_rpt"/>
</dbReference>
<dbReference type="Proteomes" id="UP001396334">
    <property type="component" value="Unassembled WGS sequence"/>
</dbReference>
<gene>
    <name evidence="14" type="ORF">V6N11_046832</name>
</gene>
<evidence type="ECO:0000313" key="15">
    <source>
        <dbReference type="Proteomes" id="UP001396334"/>
    </source>
</evidence>
<dbReference type="PANTHER" id="PTHR47926">
    <property type="entry name" value="PENTATRICOPEPTIDE REPEAT-CONTAINING PROTEIN"/>
    <property type="match status" value="1"/>
</dbReference>
<dbReference type="EC" id="2.7.4.3" evidence="2"/>
<organism evidence="14 15">
    <name type="scientific">Hibiscus sabdariffa</name>
    <name type="common">roselle</name>
    <dbReference type="NCBI Taxonomy" id="183260"/>
    <lineage>
        <taxon>Eukaryota</taxon>
        <taxon>Viridiplantae</taxon>
        <taxon>Streptophyta</taxon>
        <taxon>Embryophyta</taxon>
        <taxon>Tracheophyta</taxon>
        <taxon>Spermatophyta</taxon>
        <taxon>Magnoliopsida</taxon>
        <taxon>eudicotyledons</taxon>
        <taxon>Gunneridae</taxon>
        <taxon>Pentapetalae</taxon>
        <taxon>rosids</taxon>
        <taxon>malvids</taxon>
        <taxon>Malvales</taxon>
        <taxon>Malvaceae</taxon>
        <taxon>Malvoideae</taxon>
        <taxon>Hibiscus</taxon>
    </lineage>
</organism>
<comment type="caution">
    <text evidence="14">The sequence shown here is derived from an EMBL/GenBank/DDBJ whole genome shotgun (WGS) entry which is preliminary data.</text>
</comment>
<dbReference type="InterPro" id="IPR000850">
    <property type="entry name" value="Adenylat/UMP-CMP_kin"/>
</dbReference>
<evidence type="ECO:0000256" key="8">
    <source>
        <dbReference type="ARBA" id="ARBA00022840"/>
    </source>
</evidence>
<dbReference type="SUPFAM" id="SSF48452">
    <property type="entry name" value="TPR-like"/>
    <property type="match status" value="1"/>
</dbReference>
<dbReference type="InterPro" id="IPR046848">
    <property type="entry name" value="E_motif"/>
</dbReference>
<dbReference type="Pfam" id="PF01535">
    <property type="entry name" value="PPR"/>
    <property type="match status" value="3"/>
</dbReference>
<dbReference type="NCBIfam" id="TIGR00756">
    <property type="entry name" value="PPR"/>
    <property type="match status" value="4"/>
</dbReference>
<keyword evidence="4" id="KW-0808">Transferase</keyword>
<dbReference type="NCBIfam" id="TIGR01359">
    <property type="entry name" value="UMP_CMP_kin_fam"/>
    <property type="match status" value="1"/>
</dbReference>
<feature type="repeat" description="PPR" evidence="13">
    <location>
        <begin position="590"/>
        <end position="624"/>
    </location>
</feature>
<keyword evidence="7" id="KW-0418">Kinase</keyword>
<dbReference type="InterPro" id="IPR046960">
    <property type="entry name" value="PPR_At4g14850-like_plant"/>
</dbReference>
<evidence type="ECO:0000256" key="1">
    <source>
        <dbReference type="ARBA" id="ARBA00007220"/>
    </source>
</evidence>
<dbReference type="Pfam" id="PF20431">
    <property type="entry name" value="E_motif"/>
    <property type="match status" value="1"/>
</dbReference>
<reference evidence="14 15" key="1">
    <citation type="journal article" date="2024" name="G3 (Bethesda)">
        <title>Genome assembly of Hibiscus sabdariffa L. provides insights into metabolisms of medicinal natural products.</title>
        <authorList>
            <person name="Kim T."/>
        </authorList>
    </citation>
    <scope>NUCLEOTIDE SEQUENCE [LARGE SCALE GENOMIC DNA]</scope>
    <source>
        <strain evidence="14">TK-2024</strain>
        <tissue evidence="14">Old leaves</tissue>
    </source>
</reference>
<keyword evidence="6" id="KW-0547">Nucleotide-binding</keyword>
<dbReference type="EMBL" id="JBBPBN010000301">
    <property type="protein sequence ID" value="KAK8489765.1"/>
    <property type="molecule type" value="Genomic_DNA"/>
</dbReference>
<feature type="repeat" description="PPR" evidence="13">
    <location>
        <begin position="756"/>
        <end position="788"/>
    </location>
</feature>
<dbReference type="CDD" id="cd01428">
    <property type="entry name" value="ADK"/>
    <property type="match status" value="1"/>
</dbReference>
<accession>A0ABR2AAV4</accession>
<evidence type="ECO:0000256" key="6">
    <source>
        <dbReference type="ARBA" id="ARBA00022741"/>
    </source>
</evidence>
<protein>
    <recommendedName>
        <fullName evidence="2">adenylate kinase</fullName>
        <ecNumber evidence="2">2.7.4.3</ecNumber>
    </recommendedName>
    <alternativeName>
        <fullName evidence="11">ATP:AMP phosphotransferase</fullName>
    </alternativeName>
</protein>
<evidence type="ECO:0000256" key="4">
    <source>
        <dbReference type="ARBA" id="ARBA00022679"/>
    </source>
</evidence>
<feature type="repeat" description="PPR" evidence="13">
    <location>
        <begin position="653"/>
        <end position="683"/>
    </location>
</feature>
<evidence type="ECO:0000256" key="2">
    <source>
        <dbReference type="ARBA" id="ARBA00012955"/>
    </source>
</evidence>
<evidence type="ECO:0000256" key="11">
    <source>
        <dbReference type="ARBA" id="ARBA00031517"/>
    </source>
</evidence>
<dbReference type="PROSITE" id="PS00113">
    <property type="entry name" value="ADENYLATE_KINASE"/>
    <property type="match status" value="1"/>
</dbReference>
<keyword evidence="8" id="KW-0067">ATP-binding</keyword>
<evidence type="ECO:0000256" key="12">
    <source>
        <dbReference type="ARBA" id="ARBA00048116"/>
    </source>
</evidence>
<keyword evidence="3" id="KW-0963">Cytoplasm</keyword>
<dbReference type="InterPro" id="IPR027417">
    <property type="entry name" value="P-loop_NTPase"/>
</dbReference>
<proteinExistence type="inferred from homology"/>
<dbReference type="InterPro" id="IPR006266">
    <property type="entry name" value="UMP_CMP_kinase"/>
</dbReference>
<dbReference type="InterPro" id="IPR011990">
    <property type="entry name" value="TPR-like_helical_dom_sf"/>
</dbReference>
<keyword evidence="5" id="KW-0677">Repeat</keyword>
<evidence type="ECO:0000313" key="14">
    <source>
        <dbReference type="EMBL" id="KAK8489765.1"/>
    </source>
</evidence>
<keyword evidence="10" id="KW-0539">Nucleus</keyword>
<name>A0ABR2AAV4_9ROSI</name>
<dbReference type="PANTHER" id="PTHR47926:SF515">
    <property type="entry name" value="UMP-CMP KINASE"/>
    <property type="match status" value="1"/>
</dbReference>
<comment type="similarity">
    <text evidence="1">Belongs to the adenylate kinase family.</text>
</comment>
<dbReference type="PROSITE" id="PS51375">
    <property type="entry name" value="PPR"/>
    <property type="match status" value="5"/>
</dbReference>
<evidence type="ECO:0000256" key="9">
    <source>
        <dbReference type="ARBA" id="ARBA00022975"/>
    </source>
</evidence>
<evidence type="ECO:0000256" key="13">
    <source>
        <dbReference type="PROSITE-ProRule" id="PRU00708"/>
    </source>
</evidence>
<evidence type="ECO:0000256" key="7">
    <source>
        <dbReference type="ARBA" id="ARBA00022777"/>
    </source>
</evidence>
<evidence type="ECO:0000256" key="10">
    <source>
        <dbReference type="ARBA" id="ARBA00023242"/>
    </source>
</evidence>
<dbReference type="PRINTS" id="PR00094">
    <property type="entry name" value="ADENYLTKNASE"/>
</dbReference>
<keyword evidence="15" id="KW-1185">Reference proteome</keyword>
<evidence type="ECO:0000256" key="3">
    <source>
        <dbReference type="ARBA" id="ARBA00022490"/>
    </source>
</evidence>
<dbReference type="InterPro" id="IPR033690">
    <property type="entry name" value="Adenylat_kinase_CS"/>
</dbReference>
<keyword evidence="9" id="KW-0665">Pyrimidine biosynthesis</keyword>
<feature type="repeat" description="PPR" evidence="13">
    <location>
        <begin position="422"/>
        <end position="456"/>
    </location>
</feature>
<dbReference type="SUPFAM" id="SSF52540">
    <property type="entry name" value="P-loop containing nucleoside triphosphate hydrolases"/>
    <property type="match status" value="1"/>
</dbReference>
<comment type="catalytic activity">
    <reaction evidence="12">
        <text>UMP + ATP = UDP + ADP</text>
        <dbReference type="Rhea" id="RHEA:24400"/>
        <dbReference type="ChEBI" id="CHEBI:30616"/>
        <dbReference type="ChEBI" id="CHEBI:57865"/>
        <dbReference type="ChEBI" id="CHEBI:58223"/>
        <dbReference type="ChEBI" id="CHEBI:456216"/>
        <dbReference type="EC" id="2.7.4.14"/>
    </reaction>
</comment>